<dbReference type="OrthoDB" id="3252838at2"/>
<keyword evidence="2" id="KW-0347">Helicase</keyword>
<keyword evidence="2" id="KW-0547">Nucleotide-binding</keyword>
<dbReference type="STRING" id="589385.SAMN05421504_102410"/>
<name>A0A1H2Z7K3_9PSEU</name>
<sequence length="357" mass="37213">MTTGTRPLIVANDETVIDEVIRLAAAVGCGTERAPDLVAARTSWARAPLVILDEEAAMQPNALPRRRGVFLVCKGAPAPPVWRSVFDAGVERVLSLPEDEAALIAELADVVDGPDMPGGRIIGFLGGRGGAGASVLTAAVAMTVCREGGSALLMDCDPLGGGIDIVLGAEAQCGLRWSELQVGSGRVSMAALREALPAQHYRGGRLSFVSYDREGGGASVEAVTAVAEAGRRAGRKVLCDLPRNLGRTTEAVVGIADLMIVVVPAEVRASIAAQRIQRYLEHRASRVALVVRGPSPDKIPAADIAGTVGLPLLTWMPPERGLALALDRGKFELNPRGPLGVTARAVLRALPDEEVAA</sequence>
<keyword evidence="2" id="KW-0067">ATP-binding</keyword>
<dbReference type="PANTHER" id="PTHR43384">
    <property type="entry name" value="SEPTUM SITE-DETERMINING PROTEIN MIND HOMOLOG, CHLOROPLASTIC-RELATED"/>
    <property type="match status" value="1"/>
</dbReference>
<dbReference type="InterPro" id="IPR027417">
    <property type="entry name" value="P-loop_NTPase"/>
</dbReference>
<evidence type="ECO:0000259" key="1">
    <source>
        <dbReference type="Pfam" id="PF26563"/>
    </source>
</evidence>
<dbReference type="SUPFAM" id="SSF52540">
    <property type="entry name" value="P-loop containing nucleoside triphosphate hydrolases"/>
    <property type="match status" value="1"/>
</dbReference>
<dbReference type="RefSeq" id="WP_091288302.1">
    <property type="nucleotide sequence ID" value="NZ_FNON01000002.1"/>
</dbReference>
<dbReference type="Proteomes" id="UP000199515">
    <property type="component" value="Unassembled WGS sequence"/>
</dbReference>
<dbReference type="EMBL" id="FNON01000002">
    <property type="protein sequence ID" value="SDX13442.1"/>
    <property type="molecule type" value="Genomic_DNA"/>
</dbReference>
<accession>A0A1H2Z7K3</accession>
<dbReference type="GO" id="GO:0051782">
    <property type="term" value="P:negative regulation of cell division"/>
    <property type="evidence" value="ECO:0007669"/>
    <property type="project" value="TreeGrafter"/>
</dbReference>
<protein>
    <submittedName>
        <fullName evidence="2">Helicase/secretion neighborhood CpaE-like protein</fullName>
    </submittedName>
</protein>
<keyword evidence="3" id="KW-1185">Reference proteome</keyword>
<dbReference type="GO" id="GO:0005524">
    <property type="term" value="F:ATP binding"/>
    <property type="evidence" value="ECO:0007669"/>
    <property type="project" value="TreeGrafter"/>
</dbReference>
<gene>
    <name evidence="2" type="ORF">SAMN05421504_102410</name>
</gene>
<dbReference type="GO" id="GO:0004386">
    <property type="term" value="F:helicase activity"/>
    <property type="evidence" value="ECO:0007669"/>
    <property type="project" value="UniProtKB-KW"/>
</dbReference>
<dbReference type="Gene3D" id="3.40.50.300">
    <property type="entry name" value="P-loop containing nucleotide triphosphate hydrolases"/>
    <property type="match status" value="1"/>
</dbReference>
<dbReference type="NCBIfam" id="TIGR03815">
    <property type="entry name" value="CpaE_hom_Actino"/>
    <property type="match status" value="1"/>
</dbReference>
<dbReference type="InterPro" id="IPR050625">
    <property type="entry name" value="ParA/MinD_ATPase"/>
</dbReference>
<dbReference type="Pfam" id="PF26563">
    <property type="entry name" value="Rv3660c_N"/>
    <property type="match status" value="1"/>
</dbReference>
<proteinExistence type="predicted"/>
<organism evidence="2 3">
    <name type="scientific">Amycolatopsis xylanica</name>
    <dbReference type="NCBI Taxonomy" id="589385"/>
    <lineage>
        <taxon>Bacteria</taxon>
        <taxon>Bacillati</taxon>
        <taxon>Actinomycetota</taxon>
        <taxon>Actinomycetes</taxon>
        <taxon>Pseudonocardiales</taxon>
        <taxon>Pseudonocardiaceae</taxon>
        <taxon>Amycolatopsis</taxon>
    </lineage>
</organism>
<dbReference type="GO" id="GO:0005829">
    <property type="term" value="C:cytosol"/>
    <property type="evidence" value="ECO:0007669"/>
    <property type="project" value="TreeGrafter"/>
</dbReference>
<dbReference type="InterPro" id="IPR022521">
    <property type="entry name" value="Rv3660c"/>
</dbReference>
<dbReference type="InterPro" id="IPR059050">
    <property type="entry name" value="Rv3660c_N"/>
</dbReference>
<feature type="domain" description="Rv3660c-like CheY-like N-terminal" evidence="1">
    <location>
        <begin position="10"/>
        <end position="113"/>
    </location>
</feature>
<evidence type="ECO:0000313" key="3">
    <source>
        <dbReference type="Proteomes" id="UP000199515"/>
    </source>
</evidence>
<dbReference type="PANTHER" id="PTHR43384:SF11">
    <property type="entry name" value="SEPTUM SITE DETERMINING PROTEIN"/>
    <property type="match status" value="1"/>
</dbReference>
<reference evidence="2 3" key="1">
    <citation type="submission" date="2016-10" db="EMBL/GenBank/DDBJ databases">
        <authorList>
            <person name="de Groot N.N."/>
        </authorList>
    </citation>
    <scope>NUCLEOTIDE SEQUENCE [LARGE SCALE GENOMIC DNA]</scope>
    <source>
        <strain evidence="2 3">CPCC 202699</strain>
    </source>
</reference>
<keyword evidence="2" id="KW-0378">Hydrolase</keyword>
<dbReference type="AlphaFoldDB" id="A0A1H2Z7K3"/>
<evidence type="ECO:0000313" key="2">
    <source>
        <dbReference type="EMBL" id="SDX13442.1"/>
    </source>
</evidence>
<dbReference type="GO" id="GO:0016887">
    <property type="term" value="F:ATP hydrolysis activity"/>
    <property type="evidence" value="ECO:0007669"/>
    <property type="project" value="TreeGrafter"/>
</dbReference>
<dbReference type="GO" id="GO:0009898">
    <property type="term" value="C:cytoplasmic side of plasma membrane"/>
    <property type="evidence" value="ECO:0007669"/>
    <property type="project" value="TreeGrafter"/>
</dbReference>